<evidence type="ECO:0000313" key="1">
    <source>
        <dbReference type="EMBL" id="CAB4571690.1"/>
    </source>
</evidence>
<dbReference type="InterPro" id="IPR022172">
    <property type="entry name" value="DUF3703"/>
</dbReference>
<dbReference type="AlphaFoldDB" id="A0A6J6MHL8"/>
<name>A0A6J6MHL8_9ZZZZ</name>
<dbReference type="EMBL" id="CAEZXE010000030">
    <property type="protein sequence ID" value="CAB4673720.1"/>
    <property type="molecule type" value="Genomic_DNA"/>
</dbReference>
<sequence>MAKIGSGNETKRGIMKRDPDQVKAIKEVHERVQRNLGEARQARSQSDWDQCWGLLEDAHVLSQPWALVHIRVHASMFAAAVTERSRREITGQLLRLIAAGPASMTRFPIGNSGRAAVSATQPMPIRADLAVMLERAGERSQ</sequence>
<proteinExistence type="predicted"/>
<dbReference type="EMBL" id="CAEZTG010000116">
    <property type="protein sequence ID" value="CAB4571690.1"/>
    <property type="molecule type" value="Genomic_DNA"/>
</dbReference>
<organism evidence="2">
    <name type="scientific">freshwater metagenome</name>
    <dbReference type="NCBI Taxonomy" id="449393"/>
    <lineage>
        <taxon>unclassified sequences</taxon>
        <taxon>metagenomes</taxon>
        <taxon>ecological metagenomes</taxon>
    </lineage>
</organism>
<accession>A0A6J6MHL8</accession>
<dbReference type="Pfam" id="PF12487">
    <property type="entry name" value="DUF3703"/>
    <property type="match status" value="1"/>
</dbReference>
<reference evidence="2" key="1">
    <citation type="submission" date="2020-05" db="EMBL/GenBank/DDBJ databases">
        <authorList>
            <person name="Chiriac C."/>
            <person name="Salcher M."/>
            <person name="Ghai R."/>
            <person name="Kavagutti S V."/>
        </authorList>
    </citation>
    <scope>NUCLEOTIDE SEQUENCE</scope>
</reference>
<gene>
    <name evidence="1" type="ORF">UFOPK1603_01211</name>
    <name evidence="2" type="ORF">UFOPK2350_00509</name>
</gene>
<evidence type="ECO:0000313" key="2">
    <source>
        <dbReference type="EMBL" id="CAB4673720.1"/>
    </source>
</evidence>
<protein>
    <submittedName>
        <fullName evidence="2">Unannotated protein</fullName>
    </submittedName>
</protein>